<sequence length="106" mass="11249">MTVIPGDGCLSALQSTSGQVECSDALWLTGTQVHQGKLVDYRQSGGEFEYDAIPARLVGETARTRPPVVQYLAGLVGPPLLVGAGVTFLVAGVARSKRRVPEYLAY</sequence>
<dbReference type="RefSeq" id="WP_142707126.1">
    <property type="nucleotide sequence ID" value="NZ_VIRS01000018.1"/>
</dbReference>
<dbReference type="OrthoDB" id="9907285at2"/>
<evidence type="ECO:0000256" key="1">
    <source>
        <dbReference type="SAM" id="Phobius"/>
    </source>
</evidence>
<dbReference type="AlphaFoldDB" id="A0A545AMA2"/>
<dbReference type="EMBL" id="VIRS01000018">
    <property type="protein sequence ID" value="TQS42436.1"/>
    <property type="molecule type" value="Genomic_DNA"/>
</dbReference>
<dbReference type="Proteomes" id="UP000317982">
    <property type="component" value="Unassembled WGS sequence"/>
</dbReference>
<proteinExistence type="predicted"/>
<reference evidence="2 3" key="1">
    <citation type="submission" date="2019-07" db="EMBL/GenBank/DDBJ databases">
        <title>Cryptosporangium phraense sp. nov., isolated from plant litter.</title>
        <authorList>
            <person name="Suriyachadkun C."/>
        </authorList>
    </citation>
    <scope>NUCLEOTIDE SEQUENCE [LARGE SCALE GENOMIC DNA]</scope>
    <source>
        <strain evidence="2 3">A-T 5661</strain>
    </source>
</reference>
<dbReference type="InParanoid" id="A0A545AMA2"/>
<organism evidence="2 3">
    <name type="scientific">Cryptosporangium phraense</name>
    <dbReference type="NCBI Taxonomy" id="2593070"/>
    <lineage>
        <taxon>Bacteria</taxon>
        <taxon>Bacillati</taxon>
        <taxon>Actinomycetota</taxon>
        <taxon>Actinomycetes</taxon>
        <taxon>Cryptosporangiales</taxon>
        <taxon>Cryptosporangiaceae</taxon>
        <taxon>Cryptosporangium</taxon>
    </lineage>
</organism>
<accession>A0A545AMA2</accession>
<name>A0A545AMA2_9ACTN</name>
<keyword evidence="1" id="KW-0472">Membrane</keyword>
<evidence type="ECO:0000313" key="2">
    <source>
        <dbReference type="EMBL" id="TQS42436.1"/>
    </source>
</evidence>
<keyword evidence="3" id="KW-1185">Reference proteome</keyword>
<protein>
    <submittedName>
        <fullName evidence="2">Uncharacterized protein</fullName>
    </submittedName>
</protein>
<feature type="transmembrane region" description="Helical" evidence="1">
    <location>
        <begin position="71"/>
        <end position="94"/>
    </location>
</feature>
<evidence type="ECO:0000313" key="3">
    <source>
        <dbReference type="Proteomes" id="UP000317982"/>
    </source>
</evidence>
<gene>
    <name evidence="2" type="ORF">FL583_24320</name>
</gene>
<comment type="caution">
    <text evidence="2">The sequence shown here is derived from an EMBL/GenBank/DDBJ whole genome shotgun (WGS) entry which is preliminary data.</text>
</comment>
<keyword evidence="1" id="KW-1133">Transmembrane helix</keyword>
<keyword evidence="1" id="KW-0812">Transmembrane</keyword>